<protein>
    <submittedName>
        <fullName evidence="2">DNA-binding phage protein</fullName>
    </submittedName>
</protein>
<keyword evidence="2" id="KW-0238">DNA-binding</keyword>
<organism evidence="2 3">
    <name type="scientific">Enterobacter kobei</name>
    <dbReference type="NCBI Taxonomy" id="208224"/>
    <lineage>
        <taxon>Bacteria</taxon>
        <taxon>Pseudomonadati</taxon>
        <taxon>Pseudomonadota</taxon>
        <taxon>Gammaproteobacteria</taxon>
        <taxon>Enterobacterales</taxon>
        <taxon>Enterobacteriaceae</taxon>
        <taxon>Enterobacter</taxon>
        <taxon>Enterobacter cloacae complex</taxon>
    </lineage>
</organism>
<name>A0AA86IPB1_9ENTR</name>
<proteinExistence type="predicted"/>
<accession>A0AA86IPB1</accession>
<gene>
    <name evidence="2" type="ORF">ENKO_17230</name>
</gene>
<reference evidence="2" key="1">
    <citation type="submission" date="2021-04" db="EMBL/GenBank/DDBJ databases">
        <title>Difference and commonality of drug resistance evolution in various bacteria. and drug sensitivity profiles.</title>
        <authorList>
            <person name="Maeda T."/>
            <person name="Shibai A."/>
            <person name="Kawada K."/>
            <person name="Kotani H."/>
            <person name="Tarusawa Y."/>
            <person name="Tanabe K."/>
            <person name="Furusawa C."/>
        </authorList>
    </citation>
    <scope>NUCLEOTIDE SEQUENCE</scope>
    <source>
        <strain evidence="2">JCM 8580</strain>
    </source>
</reference>
<dbReference type="GO" id="GO:0003677">
    <property type="term" value="F:DNA binding"/>
    <property type="evidence" value="ECO:0007669"/>
    <property type="project" value="UniProtKB-KW"/>
</dbReference>
<sequence length="297" mass="33514">MANIARVYNFPGPEPGNLRSNRMENKKFGHFSLFRSLLSVDWAKDTAKLALWVRLLGEASYRSRVVEFAGKEWSLSHGQLVTTAAILARKLRDQDGKEKSPQAVTRMLNFFIKEGMLTTEGNRFGTVITITNYTVYQSILPDEPSDEPSDKGKPSNGAALRLVPDEPPGEQGDEQNKKVTNKNKNNKPPISPKGESTKFDPLSIPIPEWLNLQAWHEWVQYRKQSKKPISTALTVSKAFNLLKECLDEGHDPAEVINISIANGYQGLFKPKFPSRKQQPSIPQGPHWNSREGWEDFL</sequence>
<evidence type="ECO:0000313" key="2">
    <source>
        <dbReference type="EMBL" id="BCU55129.1"/>
    </source>
</evidence>
<dbReference type="AlphaFoldDB" id="A0AA86IPB1"/>
<feature type="region of interest" description="Disordered" evidence="1">
    <location>
        <begin position="273"/>
        <end position="297"/>
    </location>
</feature>
<feature type="region of interest" description="Disordered" evidence="1">
    <location>
        <begin position="140"/>
        <end position="198"/>
    </location>
</feature>
<feature type="compositionally biased region" description="Basic and acidic residues" evidence="1">
    <location>
        <begin position="288"/>
        <end position="297"/>
    </location>
</feature>
<dbReference type="EMBL" id="AP024590">
    <property type="protein sequence ID" value="BCU55129.1"/>
    <property type="molecule type" value="Genomic_DNA"/>
</dbReference>
<evidence type="ECO:0000256" key="1">
    <source>
        <dbReference type="SAM" id="MobiDB-lite"/>
    </source>
</evidence>
<dbReference type="Proteomes" id="UP000682928">
    <property type="component" value="Chromosome"/>
</dbReference>
<evidence type="ECO:0000313" key="3">
    <source>
        <dbReference type="Proteomes" id="UP000682928"/>
    </source>
</evidence>